<dbReference type="PROSITE" id="PS50885">
    <property type="entry name" value="HAMP"/>
    <property type="match status" value="1"/>
</dbReference>
<dbReference type="Pfam" id="PF02518">
    <property type="entry name" value="HATPase_c"/>
    <property type="match status" value="1"/>
</dbReference>
<keyword evidence="8" id="KW-1133">Transmembrane helix</keyword>
<evidence type="ECO:0000256" key="3">
    <source>
        <dbReference type="ARBA" id="ARBA00012438"/>
    </source>
</evidence>
<name>A0A0C5WZP3_NOCSI</name>
<dbReference type="InterPro" id="IPR005467">
    <property type="entry name" value="His_kinase_dom"/>
</dbReference>
<dbReference type="PANTHER" id="PTHR45436">
    <property type="entry name" value="SENSOR HISTIDINE KINASE YKOH"/>
    <property type="match status" value="1"/>
</dbReference>
<dbReference type="InterPro" id="IPR003594">
    <property type="entry name" value="HATPase_dom"/>
</dbReference>
<dbReference type="RefSeq" id="WP_075018435.1">
    <property type="nucleotide sequence ID" value="NZ_BJMC01000023.1"/>
</dbReference>
<evidence type="ECO:0000256" key="4">
    <source>
        <dbReference type="ARBA" id="ARBA00022553"/>
    </source>
</evidence>
<comment type="subcellular location">
    <subcellularLocation>
        <location evidence="2">Cell membrane</location>
    </subcellularLocation>
</comment>
<dbReference type="InterPro" id="IPR003660">
    <property type="entry name" value="HAMP_dom"/>
</dbReference>
<dbReference type="GeneID" id="96612085"/>
<evidence type="ECO:0000256" key="2">
    <source>
        <dbReference type="ARBA" id="ARBA00004236"/>
    </source>
</evidence>
<protein>
    <recommendedName>
        <fullName evidence="3">histidine kinase</fullName>
        <ecNumber evidence="3">2.7.13.3</ecNumber>
    </recommendedName>
</protein>
<dbReference type="PROSITE" id="PS50109">
    <property type="entry name" value="HIS_KIN"/>
    <property type="match status" value="1"/>
</dbReference>
<dbReference type="GO" id="GO:0005886">
    <property type="term" value="C:plasma membrane"/>
    <property type="evidence" value="ECO:0007669"/>
    <property type="project" value="UniProtKB-SubCell"/>
</dbReference>
<dbReference type="STRING" id="2045.KR76_25390"/>
<organism evidence="11 12">
    <name type="scientific">Nocardioides simplex</name>
    <name type="common">Arthrobacter simplex</name>
    <dbReference type="NCBI Taxonomy" id="2045"/>
    <lineage>
        <taxon>Bacteria</taxon>
        <taxon>Bacillati</taxon>
        <taxon>Actinomycetota</taxon>
        <taxon>Actinomycetes</taxon>
        <taxon>Propionibacteriales</taxon>
        <taxon>Nocardioidaceae</taxon>
        <taxon>Pimelobacter</taxon>
    </lineage>
</organism>
<dbReference type="KEGG" id="psim:KR76_25390"/>
<dbReference type="SUPFAM" id="SSF55874">
    <property type="entry name" value="ATPase domain of HSP90 chaperone/DNA topoisomerase II/histidine kinase"/>
    <property type="match status" value="1"/>
</dbReference>
<dbReference type="SMART" id="SM00387">
    <property type="entry name" value="HATPase_c"/>
    <property type="match status" value="1"/>
</dbReference>
<dbReference type="Pfam" id="PF00512">
    <property type="entry name" value="HisKA"/>
    <property type="match status" value="1"/>
</dbReference>
<keyword evidence="9" id="KW-0902">Two-component regulatory system</keyword>
<reference evidence="11 12" key="1">
    <citation type="journal article" date="2015" name="Genome Announc.">
        <title>Complete Genome Sequence of Steroid-Transforming Nocardioides simplex VKM Ac-2033D.</title>
        <authorList>
            <person name="Shtratnikova V.Y."/>
            <person name="Schelkunov M.I."/>
            <person name="Pekov Y.A."/>
            <person name="Fokina V.V."/>
            <person name="Logacheva M.D."/>
            <person name="Sokolov S.L."/>
            <person name="Bragin E.Y."/>
            <person name="Ashapkin V.V."/>
            <person name="Donova M.V."/>
        </authorList>
    </citation>
    <scope>NUCLEOTIDE SEQUENCE [LARGE SCALE GENOMIC DNA]</scope>
    <source>
        <strain evidence="11 12">VKM Ac-2033D</strain>
    </source>
</reference>
<dbReference type="PANTHER" id="PTHR45436:SF5">
    <property type="entry name" value="SENSOR HISTIDINE KINASE TRCS"/>
    <property type="match status" value="1"/>
</dbReference>
<dbReference type="HOGENOM" id="CLU_000445_89_6_11"/>
<evidence type="ECO:0000256" key="7">
    <source>
        <dbReference type="ARBA" id="ARBA00022777"/>
    </source>
</evidence>
<sequence>MTTGLPLRVRLVAGFSVATFVVLLAAGAFVYWRVEYALDADLDAELAQAVGTIDPLIGASGAVTNRETAEATGVAWQVVGADGAVLDRGGPAGAEPMVDPGRGTTARTVNVGDLLPAARQPYRVRIVAAGPQGAHLLVGARRDHRDEALRELVLQLVLAGLGTLLVTAFVGDRLARAALRPVERYRQQAAAIAAGATDLRLDVPPGRDDEVTRLGHTFNDMLAALERALDRERQFVNEASHELRTPITLLTGRIQLARRRRRTPEEHEHVLAELEIDLARLARLADQLLALGAAAQAGAASGDLAAVTSRLVDRRRLVEPARAGDLVLEVPATGVPVMLDELDIERLVTNLLANADAHGSPPVEVVVDRPAPGLARITVADTGSGMPADLLGTATKRFARAEEARSRPGAGLGLALVEAVVTRAGGELRLCHDGVHHAYGHPQPVACTHDDRMTATVLLPAQDRTGTSQGHDEGQRPSVPGRTAS</sequence>
<keyword evidence="12" id="KW-1185">Reference proteome</keyword>
<evidence type="ECO:0000256" key="6">
    <source>
        <dbReference type="ARBA" id="ARBA00022692"/>
    </source>
</evidence>
<dbReference type="Proteomes" id="UP000030300">
    <property type="component" value="Chromosome"/>
</dbReference>
<evidence type="ECO:0000256" key="1">
    <source>
        <dbReference type="ARBA" id="ARBA00000085"/>
    </source>
</evidence>
<evidence type="ECO:0000256" key="9">
    <source>
        <dbReference type="ARBA" id="ARBA00023012"/>
    </source>
</evidence>
<dbReference type="PRINTS" id="PR00344">
    <property type="entry name" value="BCTRLSENSOR"/>
</dbReference>
<dbReference type="CDD" id="cd00075">
    <property type="entry name" value="HATPase"/>
    <property type="match status" value="1"/>
</dbReference>
<evidence type="ECO:0000256" key="5">
    <source>
        <dbReference type="ARBA" id="ARBA00022679"/>
    </source>
</evidence>
<dbReference type="GO" id="GO:0000155">
    <property type="term" value="F:phosphorelay sensor kinase activity"/>
    <property type="evidence" value="ECO:0007669"/>
    <property type="project" value="InterPro"/>
</dbReference>
<keyword evidence="4" id="KW-0597">Phosphoprotein</keyword>
<dbReference type="Gene3D" id="1.10.287.130">
    <property type="match status" value="1"/>
</dbReference>
<keyword evidence="6" id="KW-0812">Transmembrane</keyword>
<dbReference type="SUPFAM" id="SSF158472">
    <property type="entry name" value="HAMP domain-like"/>
    <property type="match status" value="1"/>
</dbReference>
<evidence type="ECO:0000313" key="11">
    <source>
        <dbReference type="EMBL" id="AJR18798.1"/>
    </source>
</evidence>
<dbReference type="CDD" id="cd06225">
    <property type="entry name" value="HAMP"/>
    <property type="match status" value="1"/>
</dbReference>
<evidence type="ECO:0000313" key="12">
    <source>
        <dbReference type="Proteomes" id="UP000030300"/>
    </source>
</evidence>
<dbReference type="InterPro" id="IPR050428">
    <property type="entry name" value="TCS_sensor_his_kinase"/>
</dbReference>
<dbReference type="SMART" id="SM00388">
    <property type="entry name" value="HisKA"/>
    <property type="match status" value="1"/>
</dbReference>
<dbReference type="Gene3D" id="3.30.565.10">
    <property type="entry name" value="Histidine kinase-like ATPase, C-terminal domain"/>
    <property type="match status" value="1"/>
</dbReference>
<dbReference type="SUPFAM" id="SSF47384">
    <property type="entry name" value="Homodimeric domain of signal transducing histidine kinase"/>
    <property type="match status" value="1"/>
</dbReference>
<gene>
    <name evidence="11" type="ORF">KR76_25390</name>
</gene>
<dbReference type="InterPro" id="IPR004358">
    <property type="entry name" value="Sig_transdc_His_kin-like_C"/>
</dbReference>
<evidence type="ECO:0000256" key="10">
    <source>
        <dbReference type="ARBA" id="ARBA00023136"/>
    </source>
</evidence>
<dbReference type="CDD" id="cd00082">
    <property type="entry name" value="HisKA"/>
    <property type="match status" value="1"/>
</dbReference>
<accession>A0A0C5WZP3</accession>
<dbReference type="SMART" id="SM00304">
    <property type="entry name" value="HAMP"/>
    <property type="match status" value="1"/>
</dbReference>
<proteinExistence type="predicted"/>
<dbReference type="Gene3D" id="6.10.340.10">
    <property type="match status" value="1"/>
</dbReference>
<dbReference type="Pfam" id="PF00672">
    <property type="entry name" value="HAMP"/>
    <property type="match status" value="1"/>
</dbReference>
<keyword evidence="7 11" id="KW-0418">Kinase</keyword>
<dbReference type="InterPro" id="IPR003661">
    <property type="entry name" value="HisK_dim/P_dom"/>
</dbReference>
<dbReference type="EMBL" id="CP009896">
    <property type="protein sequence ID" value="AJR18798.1"/>
    <property type="molecule type" value="Genomic_DNA"/>
</dbReference>
<dbReference type="EC" id="2.7.13.3" evidence="3"/>
<comment type="catalytic activity">
    <reaction evidence="1">
        <text>ATP + protein L-histidine = ADP + protein N-phospho-L-histidine.</text>
        <dbReference type="EC" id="2.7.13.3"/>
    </reaction>
</comment>
<evidence type="ECO:0000256" key="8">
    <source>
        <dbReference type="ARBA" id="ARBA00022989"/>
    </source>
</evidence>
<keyword evidence="10" id="KW-0472">Membrane</keyword>
<dbReference type="InterPro" id="IPR036097">
    <property type="entry name" value="HisK_dim/P_sf"/>
</dbReference>
<dbReference type="AlphaFoldDB" id="A0A0C5WZP3"/>
<dbReference type="OrthoDB" id="9786919at2"/>
<keyword evidence="5" id="KW-0808">Transferase</keyword>
<dbReference type="InterPro" id="IPR036890">
    <property type="entry name" value="HATPase_C_sf"/>
</dbReference>